<evidence type="ECO:0000313" key="3">
    <source>
        <dbReference type="Proteomes" id="UP000092616"/>
    </source>
</evidence>
<dbReference type="EMBL" id="LZNA01000056">
    <property type="protein sequence ID" value="OBX77074.1"/>
    <property type="molecule type" value="Genomic_DNA"/>
</dbReference>
<dbReference type="RefSeq" id="WP_067338073.1">
    <property type="nucleotide sequence ID" value="NZ_LZNA01000056.1"/>
</dbReference>
<keyword evidence="3" id="KW-1185">Reference proteome</keyword>
<sequence>MILKNYVIHVTGNAARHAHIVEQFGNQEIDFEFFAAVTPATIHTVAVQLGINIANTSCSPDEISCLLSHVSLWQHCVEAQLDFMGVFEDDICLGENSNLLLTDDDWLKKLNQPIIKLEKFSRRVHLGKPAYDIKDTNRRAYPLLTKNLGTAGYFISQQGARYLLDFVRQLPQLEAIDVLMFDNEKYPKTIPTYLVEPACVIQAHKLNPSLKNDLASQIRASRSKSLTTTKSKNPLTRVYRELQRTAKPLYMHYPTFK</sequence>
<dbReference type="CDD" id="cd06532">
    <property type="entry name" value="Glyco_transf_25"/>
    <property type="match status" value="1"/>
</dbReference>
<dbReference type="Proteomes" id="UP000092616">
    <property type="component" value="Unassembled WGS sequence"/>
</dbReference>
<dbReference type="AlphaFoldDB" id="A0A1B8QBE6"/>
<protein>
    <recommendedName>
        <fullName evidence="1">Glycosyl transferase family 25 domain-containing protein</fullName>
    </recommendedName>
</protein>
<accession>A0A1B8QBE6</accession>
<evidence type="ECO:0000313" key="2">
    <source>
        <dbReference type="EMBL" id="OBX77074.1"/>
    </source>
</evidence>
<proteinExistence type="predicted"/>
<evidence type="ECO:0000259" key="1">
    <source>
        <dbReference type="Pfam" id="PF01755"/>
    </source>
</evidence>
<comment type="caution">
    <text evidence="2">The sequence shown here is derived from an EMBL/GenBank/DDBJ whole genome shotgun (WGS) entry which is preliminary data.</text>
</comment>
<name>A0A1B8QBE6_9GAMM</name>
<gene>
    <name evidence="2" type="ORF">A9306_01100</name>
</gene>
<feature type="domain" description="Glycosyl transferase family 25" evidence="1">
    <location>
        <begin position="4"/>
        <end position="180"/>
    </location>
</feature>
<dbReference type="InterPro" id="IPR002654">
    <property type="entry name" value="Glyco_trans_25"/>
</dbReference>
<reference evidence="2 3" key="1">
    <citation type="submission" date="2016-06" db="EMBL/GenBank/DDBJ databases">
        <title>Draft genome of Moraxella atlantae CCUG 59586.</title>
        <authorList>
            <person name="Salva-Serra F."/>
            <person name="Engstrom-Jakobsson H."/>
            <person name="Thorell K."/>
            <person name="Gonzales-Siles L."/>
            <person name="Karlsson R."/>
            <person name="Boulund F."/>
            <person name="Engstrand L."/>
            <person name="Kristiansson E."/>
            <person name="Moore E."/>
        </authorList>
    </citation>
    <scope>NUCLEOTIDE SEQUENCE [LARGE SCALE GENOMIC DNA]</scope>
    <source>
        <strain evidence="2 3">CCUG 59586</strain>
    </source>
</reference>
<organism evidence="2 3">
    <name type="scientific">Faucicola atlantae</name>
    <dbReference type="NCBI Taxonomy" id="34059"/>
    <lineage>
        <taxon>Bacteria</taxon>
        <taxon>Pseudomonadati</taxon>
        <taxon>Pseudomonadota</taxon>
        <taxon>Gammaproteobacteria</taxon>
        <taxon>Moraxellales</taxon>
        <taxon>Moraxellaceae</taxon>
        <taxon>Faucicola</taxon>
    </lineage>
</organism>
<dbReference type="Pfam" id="PF01755">
    <property type="entry name" value="Glyco_transf_25"/>
    <property type="match status" value="1"/>
</dbReference>